<accession>A0A8B6CQ72</accession>
<organism evidence="1 2">
    <name type="scientific">Mytilus galloprovincialis</name>
    <name type="common">Mediterranean mussel</name>
    <dbReference type="NCBI Taxonomy" id="29158"/>
    <lineage>
        <taxon>Eukaryota</taxon>
        <taxon>Metazoa</taxon>
        <taxon>Spiralia</taxon>
        <taxon>Lophotrochozoa</taxon>
        <taxon>Mollusca</taxon>
        <taxon>Bivalvia</taxon>
        <taxon>Autobranchia</taxon>
        <taxon>Pteriomorphia</taxon>
        <taxon>Mytilida</taxon>
        <taxon>Mytiloidea</taxon>
        <taxon>Mytilidae</taxon>
        <taxon>Mytilinae</taxon>
        <taxon>Mytilus</taxon>
    </lineage>
</organism>
<dbReference type="AlphaFoldDB" id="A0A8B6CQ72"/>
<dbReference type="EMBL" id="UYJE01002046">
    <property type="protein sequence ID" value="VDI07413.1"/>
    <property type="molecule type" value="Genomic_DNA"/>
</dbReference>
<protein>
    <submittedName>
        <fullName evidence="1">Uncharacterized protein</fullName>
    </submittedName>
</protein>
<name>A0A8B6CQ72_MYTGA</name>
<evidence type="ECO:0000313" key="2">
    <source>
        <dbReference type="Proteomes" id="UP000596742"/>
    </source>
</evidence>
<reference evidence="1" key="1">
    <citation type="submission" date="2018-11" db="EMBL/GenBank/DDBJ databases">
        <authorList>
            <person name="Alioto T."/>
            <person name="Alioto T."/>
        </authorList>
    </citation>
    <scope>NUCLEOTIDE SEQUENCE</scope>
</reference>
<gene>
    <name evidence="1" type="ORF">MGAL_10B034709</name>
</gene>
<comment type="caution">
    <text evidence="1">The sequence shown here is derived from an EMBL/GenBank/DDBJ whole genome shotgun (WGS) entry which is preliminary data.</text>
</comment>
<dbReference type="Proteomes" id="UP000596742">
    <property type="component" value="Unassembled WGS sequence"/>
</dbReference>
<keyword evidence="2" id="KW-1185">Reference proteome</keyword>
<proteinExistence type="predicted"/>
<dbReference type="OrthoDB" id="10526260at2759"/>
<sequence length="70" mass="7912">MEQSLGHLKKEIVQRNKRYTLSIPKMHLCQRSFQRCGNGYGGCGGHCPPGRRNVCSRSRGFCISVRMRSG</sequence>
<evidence type="ECO:0000313" key="1">
    <source>
        <dbReference type="EMBL" id="VDI07413.1"/>
    </source>
</evidence>